<keyword evidence="3" id="KW-1185">Reference proteome</keyword>
<protein>
    <submittedName>
        <fullName evidence="4">Uncharacterized protein LOC101853192</fullName>
    </submittedName>
</protein>
<evidence type="ECO:0000313" key="3">
    <source>
        <dbReference type="Proteomes" id="UP000694888"/>
    </source>
</evidence>
<feature type="compositionally biased region" description="Low complexity" evidence="1">
    <location>
        <begin position="316"/>
        <end position="326"/>
    </location>
</feature>
<feature type="region of interest" description="Disordered" evidence="1">
    <location>
        <begin position="720"/>
        <end position="748"/>
    </location>
</feature>
<feature type="region of interest" description="Disordered" evidence="1">
    <location>
        <begin position="305"/>
        <end position="334"/>
    </location>
</feature>
<evidence type="ECO:0000256" key="1">
    <source>
        <dbReference type="SAM" id="MobiDB-lite"/>
    </source>
</evidence>
<dbReference type="PANTHER" id="PTHR46167">
    <property type="entry name" value="N-LYSINE METHYLTRANSFERASE KMT5A"/>
    <property type="match status" value="1"/>
</dbReference>
<dbReference type="RefSeq" id="XP_012943091.1">
    <property type="nucleotide sequence ID" value="XM_013087637.1"/>
</dbReference>
<feature type="compositionally biased region" description="Basic and acidic residues" evidence="1">
    <location>
        <begin position="726"/>
        <end position="737"/>
    </location>
</feature>
<dbReference type="SMART" id="SM00317">
    <property type="entry name" value="SET"/>
    <property type="match status" value="1"/>
</dbReference>
<reference evidence="4" key="1">
    <citation type="submission" date="2025-08" db="UniProtKB">
        <authorList>
            <consortium name="RefSeq"/>
        </authorList>
    </citation>
    <scope>IDENTIFICATION</scope>
</reference>
<dbReference type="SUPFAM" id="SSF82199">
    <property type="entry name" value="SET domain"/>
    <property type="match status" value="1"/>
</dbReference>
<accession>A0ABM1A8Y1</accession>
<name>A0ABM1A8Y1_APLCA</name>
<gene>
    <name evidence="4" type="primary">LOC101853192</name>
</gene>
<dbReference type="InterPro" id="IPR001214">
    <property type="entry name" value="SET_dom"/>
</dbReference>
<dbReference type="Proteomes" id="UP000694888">
    <property type="component" value="Unplaced"/>
</dbReference>
<sequence>MEGRKSRKFRAPKLTRVEKLTQGLLEHPDDVKARFMIKEDGEKGRGVFLRVPVLKKDSFVLEYEGEIISRQEAQRREQLYSVNEEGCFIMDFVFQDKRWSIDGTREFGSISRLLNHSRNPNIQFHPPIIVDLNGSQPPRIAAYALRDIYKGEEIVFDYGVHDKRLSWLKNKENGYALDSDSSDDEPTFHIFGPSTSSPQNQLHSPSLRMNSQDISRNDPLCSLPSDDDDQPVRDMSPPPEYDSRPKQYTPHSKVHHHPVKRSLRPFSSGEFKLKLTCLFSTGKRKSYVSFCESLGQPLTILQAKEDHGKTKRQKSESSSVISLSSSDEGNSKLSQASCVVEESLPVDVPELSSVNKVLRWQDQTRPAADPEQERAVSCEDIVILDVRSLSDPKTLLQVPSDEFILGLQHSTDNKPVKSSLTMKSPSTSQRQADLQQPCFSQSSKPNPPKDGRLLPTRATSPVIGIDDSASDTSDSDLPSLRELLDPREKPQDTDFVPQNLKNAGNVKNADFTSRKSHDLKCVPGVQEKVDSITRNPQNVECIARKQQNTNLVARNPQNVECIARKQQNTKLVARNPQNVQCIAQRQQNTNNVGKNPQNVNFVRNIPQNVNCVAGSSQNVGRVVAGSSQNVGRVVAGSSQNVGGVVAGSSQNVWGVIGVNSQNMGRVIGESSQNVGRVQKKAHNEERVAGQQQNVDCVRKMPQNVNVVQKVPQNIVHVAGNSQNVERVQKKPHNEESAARPPQSVNYAAKKPQVVDAAAKKLHDGDCVVVSDDECSGDEAPKDSVSRRSPSPECEIVGCEMAPKVAPPPPKPKPRASTSRVKRSSSPDCLIIQDVFSLNSTKVSERPVVDSLPSRPVGFLPPTSQPQVAVIKPFVAPAQTSEECAMPEGSGSSALSRPGAEQDTKVKPSPSEATSVFSSKEQEVLREIFNNSKSSKDMSRSEIEGAIAGKWDFFSRLIERGITLEQISKLVESFKGPVK</sequence>
<feature type="compositionally biased region" description="Low complexity" evidence="1">
    <location>
        <begin position="466"/>
        <end position="478"/>
    </location>
</feature>
<dbReference type="Gene3D" id="2.170.270.10">
    <property type="entry name" value="SET domain"/>
    <property type="match status" value="1"/>
</dbReference>
<feature type="domain" description="SET" evidence="2">
    <location>
        <begin position="33"/>
        <end position="159"/>
    </location>
</feature>
<dbReference type="PANTHER" id="PTHR46167:SF1">
    <property type="entry name" value="N-LYSINE METHYLTRANSFERASE KMT5A"/>
    <property type="match status" value="1"/>
</dbReference>
<feature type="region of interest" description="Disordered" evidence="1">
    <location>
        <begin position="771"/>
        <end position="824"/>
    </location>
</feature>
<dbReference type="Pfam" id="PF00856">
    <property type="entry name" value="SET"/>
    <property type="match status" value="1"/>
</dbReference>
<feature type="region of interest" description="Disordered" evidence="1">
    <location>
        <begin position="412"/>
        <end position="480"/>
    </location>
</feature>
<dbReference type="PROSITE" id="PS50280">
    <property type="entry name" value="SET"/>
    <property type="match status" value="1"/>
</dbReference>
<feature type="compositionally biased region" description="Polar residues" evidence="1">
    <location>
        <begin position="193"/>
        <end position="214"/>
    </location>
</feature>
<feature type="compositionally biased region" description="Polar residues" evidence="1">
    <location>
        <begin position="416"/>
        <end position="444"/>
    </location>
</feature>
<dbReference type="InterPro" id="IPR046341">
    <property type="entry name" value="SET_dom_sf"/>
</dbReference>
<dbReference type="InterPro" id="IPR051760">
    <property type="entry name" value="KMT5A"/>
</dbReference>
<evidence type="ECO:0000313" key="4">
    <source>
        <dbReference type="RefSeq" id="XP_012943091.1"/>
    </source>
</evidence>
<feature type="region of interest" description="Disordered" evidence="1">
    <location>
        <begin position="178"/>
        <end position="260"/>
    </location>
</feature>
<evidence type="ECO:0000259" key="2">
    <source>
        <dbReference type="PROSITE" id="PS50280"/>
    </source>
</evidence>
<dbReference type="GeneID" id="101853192"/>
<organism evidence="3 4">
    <name type="scientific">Aplysia californica</name>
    <name type="common">California sea hare</name>
    <dbReference type="NCBI Taxonomy" id="6500"/>
    <lineage>
        <taxon>Eukaryota</taxon>
        <taxon>Metazoa</taxon>
        <taxon>Spiralia</taxon>
        <taxon>Lophotrochozoa</taxon>
        <taxon>Mollusca</taxon>
        <taxon>Gastropoda</taxon>
        <taxon>Heterobranchia</taxon>
        <taxon>Euthyneura</taxon>
        <taxon>Tectipleura</taxon>
        <taxon>Aplysiida</taxon>
        <taxon>Aplysioidea</taxon>
        <taxon>Aplysiidae</taxon>
        <taxon>Aplysia</taxon>
    </lineage>
</organism>
<feature type="region of interest" description="Disordered" evidence="1">
    <location>
        <begin position="880"/>
        <end position="918"/>
    </location>
</feature>
<proteinExistence type="predicted"/>